<comment type="caution">
    <text evidence="1">The sequence shown here is derived from an EMBL/GenBank/DDBJ whole genome shotgun (WGS) entry which is preliminary data.</text>
</comment>
<dbReference type="Proteomes" id="UP001193035">
    <property type="component" value="Unassembled WGS sequence"/>
</dbReference>
<sequence>MTACQVDCIRTTHTNPRRRQMTYISQNTPLNQTQIAPTISQVVEKAAAMLRRFIENDAAKTALEKLSDESLRDIGLTRTDVSSIDRIPLPSKGAVDLIAIRMSRSGNL</sequence>
<evidence type="ECO:0000313" key="1">
    <source>
        <dbReference type="EMBL" id="TMV06907.1"/>
    </source>
</evidence>
<dbReference type="EMBL" id="VCPD01000004">
    <property type="protein sequence ID" value="TMV06907.1"/>
    <property type="molecule type" value="Genomic_DNA"/>
</dbReference>
<gene>
    <name evidence="1" type="ORF">FGK63_12365</name>
</gene>
<name>A0ABY2WWS3_9RHOB</name>
<organism evidence="1 2">
    <name type="scientific">Ruegeria sediminis</name>
    <dbReference type="NCBI Taxonomy" id="2583820"/>
    <lineage>
        <taxon>Bacteria</taxon>
        <taxon>Pseudomonadati</taxon>
        <taxon>Pseudomonadota</taxon>
        <taxon>Alphaproteobacteria</taxon>
        <taxon>Rhodobacterales</taxon>
        <taxon>Roseobacteraceae</taxon>
        <taxon>Ruegeria</taxon>
    </lineage>
</organism>
<reference evidence="1 2" key="1">
    <citation type="submission" date="2019-05" db="EMBL/GenBank/DDBJ databases">
        <title>Ruegeria sp. nov., isolated from tidal flat.</title>
        <authorList>
            <person name="Kim W."/>
        </authorList>
    </citation>
    <scope>NUCLEOTIDE SEQUENCE [LARGE SCALE GENOMIC DNA]</scope>
    <source>
        <strain evidence="1 2">CAU 1488</strain>
    </source>
</reference>
<keyword evidence="2" id="KW-1185">Reference proteome</keyword>
<evidence type="ECO:0000313" key="2">
    <source>
        <dbReference type="Proteomes" id="UP001193035"/>
    </source>
</evidence>
<proteinExistence type="predicted"/>
<protein>
    <submittedName>
        <fullName evidence="1">DUF1127 domain-containing protein</fullName>
    </submittedName>
</protein>
<accession>A0ABY2WWS3</accession>